<dbReference type="GO" id="GO:0007165">
    <property type="term" value="P:signal transduction"/>
    <property type="evidence" value="ECO:0007669"/>
    <property type="project" value="InterPro"/>
</dbReference>
<dbReference type="Pfam" id="PF00788">
    <property type="entry name" value="RA"/>
    <property type="match status" value="1"/>
</dbReference>
<organism evidence="10 11">
    <name type="scientific">Pinctada imbricata</name>
    <name type="common">Atlantic pearl-oyster</name>
    <name type="synonym">Pinctada martensii</name>
    <dbReference type="NCBI Taxonomy" id="66713"/>
    <lineage>
        <taxon>Eukaryota</taxon>
        <taxon>Metazoa</taxon>
        <taxon>Spiralia</taxon>
        <taxon>Lophotrochozoa</taxon>
        <taxon>Mollusca</taxon>
        <taxon>Bivalvia</taxon>
        <taxon>Autobranchia</taxon>
        <taxon>Pteriomorphia</taxon>
        <taxon>Pterioida</taxon>
        <taxon>Pterioidea</taxon>
        <taxon>Pteriidae</taxon>
        <taxon>Pinctada</taxon>
    </lineage>
</organism>
<evidence type="ECO:0008006" key="12">
    <source>
        <dbReference type="Google" id="ProtNLM"/>
    </source>
</evidence>
<evidence type="ECO:0000259" key="7">
    <source>
        <dbReference type="PROSITE" id="PS50081"/>
    </source>
</evidence>
<dbReference type="Pfam" id="PF16517">
    <property type="entry name" value="Nore1-SARAH"/>
    <property type="match status" value="1"/>
</dbReference>
<feature type="domain" description="SARAH" evidence="9">
    <location>
        <begin position="390"/>
        <end position="437"/>
    </location>
</feature>
<dbReference type="InterPro" id="IPR002219">
    <property type="entry name" value="PKC_DAG/PE"/>
</dbReference>
<keyword evidence="5" id="KW-0963">Cytoplasm</keyword>
<gene>
    <name evidence="10" type="ORF">FSP39_002851</name>
</gene>
<dbReference type="PROSITE" id="PS00479">
    <property type="entry name" value="ZF_DAG_PE_1"/>
    <property type="match status" value="1"/>
</dbReference>
<evidence type="ECO:0000256" key="4">
    <source>
        <dbReference type="ARBA" id="ARBA00022833"/>
    </source>
</evidence>
<dbReference type="EMBL" id="VSWD01000005">
    <property type="protein sequence ID" value="KAK3101340.1"/>
    <property type="molecule type" value="Genomic_DNA"/>
</dbReference>
<dbReference type="PRINTS" id="PR00008">
    <property type="entry name" value="DAGPEDOMAIN"/>
</dbReference>
<dbReference type="Gene3D" id="3.10.20.90">
    <property type="entry name" value="Phosphatidylinositol 3-kinase Catalytic Subunit, Chain A, domain 1"/>
    <property type="match status" value="1"/>
</dbReference>
<evidence type="ECO:0000256" key="6">
    <source>
        <dbReference type="SAM" id="MobiDB-lite"/>
    </source>
</evidence>
<dbReference type="InterPro" id="IPR020454">
    <property type="entry name" value="DAG/PE-bd"/>
</dbReference>
<dbReference type="Pfam" id="PF00130">
    <property type="entry name" value="C1_1"/>
    <property type="match status" value="1"/>
</dbReference>
<dbReference type="PANTHER" id="PTHR22738">
    <property type="entry name" value="RASSF"/>
    <property type="match status" value="1"/>
</dbReference>
<dbReference type="InterPro" id="IPR046349">
    <property type="entry name" value="C1-like_sf"/>
</dbReference>
<reference evidence="10" key="1">
    <citation type="submission" date="2019-08" db="EMBL/GenBank/DDBJ databases">
        <title>The improved chromosome-level genome for the pearl oyster Pinctada fucata martensii using PacBio sequencing and Hi-C.</title>
        <authorList>
            <person name="Zheng Z."/>
        </authorList>
    </citation>
    <scope>NUCLEOTIDE SEQUENCE</scope>
    <source>
        <strain evidence="10">ZZ-2019</strain>
        <tissue evidence="10">Adductor muscle</tissue>
    </source>
</reference>
<keyword evidence="3" id="KW-0479">Metal-binding</keyword>
<keyword evidence="5" id="KW-0206">Cytoskeleton</keyword>
<comment type="subcellular location">
    <subcellularLocation>
        <location evidence="1">Cytoplasm</location>
        <location evidence="1">Cytoskeleton</location>
    </subcellularLocation>
</comment>
<dbReference type="InterPro" id="IPR000159">
    <property type="entry name" value="RA_dom"/>
</dbReference>
<evidence type="ECO:0000313" key="10">
    <source>
        <dbReference type="EMBL" id="KAK3101340.1"/>
    </source>
</evidence>
<dbReference type="Gene3D" id="3.30.60.20">
    <property type="match status" value="1"/>
</dbReference>
<evidence type="ECO:0000259" key="8">
    <source>
        <dbReference type="PROSITE" id="PS50200"/>
    </source>
</evidence>
<dbReference type="CDD" id="cd21885">
    <property type="entry name" value="SARAH_RASSF1-like"/>
    <property type="match status" value="1"/>
</dbReference>
<comment type="caution">
    <text evidence="10">The sequence shown here is derived from an EMBL/GenBank/DDBJ whole genome shotgun (WGS) entry which is preliminary data.</text>
</comment>
<dbReference type="SUPFAM" id="SSF57889">
    <property type="entry name" value="Cysteine-rich domain"/>
    <property type="match status" value="1"/>
</dbReference>
<keyword evidence="4" id="KW-0862">Zinc</keyword>
<accession>A0AA89BYG8</accession>
<dbReference type="SMART" id="SM00314">
    <property type="entry name" value="RA"/>
    <property type="match status" value="1"/>
</dbReference>
<dbReference type="GO" id="GO:0005874">
    <property type="term" value="C:microtubule"/>
    <property type="evidence" value="ECO:0007669"/>
    <property type="project" value="UniProtKB-KW"/>
</dbReference>
<feature type="domain" description="Phorbol-ester/DAG-type" evidence="7">
    <location>
        <begin position="103"/>
        <end position="153"/>
    </location>
</feature>
<evidence type="ECO:0000313" key="11">
    <source>
        <dbReference type="Proteomes" id="UP001186944"/>
    </source>
</evidence>
<dbReference type="CDD" id="cd01778">
    <property type="entry name" value="RA_RASSF1_like"/>
    <property type="match status" value="1"/>
</dbReference>
<evidence type="ECO:0000259" key="9">
    <source>
        <dbReference type="PROSITE" id="PS50951"/>
    </source>
</evidence>
<evidence type="ECO:0000256" key="5">
    <source>
        <dbReference type="ARBA" id="ARBA00023212"/>
    </source>
</evidence>
<evidence type="ECO:0000256" key="2">
    <source>
        <dbReference type="ARBA" id="ARBA00022701"/>
    </source>
</evidence>
<dbReference type="PROSITE" id="PS50200">
    <property type="entry name" value="RA"/>
    <property type="match status" value="1"/>
</dbReference>
<protein>
    <recommendedName>
        <fullName evidence="12">Ras association domain-containing protein 1</fullName>
    </recommendedName>
</protein>
<dbReference type="AlphaFoldDB" id="A0AA89BYG8"/>
<dbReference type="InterPro" id="IPR011524">
    <property type="entry name" value="SARAH_dom"/>
</dbReference>
<evidence type="ECO:0000256" key="3">
    <source>
        <dbReference type="ARBA" id="ARBA00022723"/>
    </source>
</evidence>
<dbReference type="Proteomes" id="UP001186944">
    <property type="component" value="Unassembled WGS sequence"/>
</dbReference>
<dbReference type="Gene3D" id="1.20.5.110">
    <property type="match status" value="1"/>
</dbReference>
<dbReference type="PROSITE" id="PS50951">
    <property type="entry name" value="SARAH"/>
    <property type="match status" value="1"/>
</dbReference>
<dbReference type="PANTHER" id="PTHR22738:SF10">
    <property type="entry name" value="RAS ASSOCIATION DOMAIN-CONTAINING PROTEIN 1 HOMOLOG"/>
    <property type="match status" value="1"/>
</dbReference>
<keyword evidence="11" id="KW-1185">Reference proteome</keyword>
<dbReference type="CDD" id="cd20885">
    <property type="entry name" value="C1_RASSF1"/>
    <property type="match status" value="1"/>
</dbReference>
<feature type="region of interest" description="Disordered" evidence="6">
    <location>
        <begin position="154"/>
        <end position="219"/>
    </location>
</feature>
<feature type="domain" description="Ras-associating" evidence="8">
    <location>
        <begin position="288"/>
        <end position="388"/>
    </location>
</feature>
<dbReference type="SMART" id="SM00109">
    <property type="entry name" value="C1"/>
    <property type="match status" value="1"/>
</dbReference>
<evidence type="ECO:0000256" key="1">
    <source>
        <dbReference type="ARBA" id="ARBA00004245"/>
    </source>
</evidence>
<feature type="compositionally biased region" description="Polar residues" evidence="6">
    <location>
        <begin position="166"/>
        <end position="189"/>
    </location>
</feature>
<dbReference type="SUPFAM" id="SSF54236">
    <property type="entry name" value="Ubiquitin-like"/>
    <property type="match status" value="1"/>
</dbReference>
<dbReference type="InterPro" id="IPR033614">
    <property type="entry name" value="RASSF1-6"/>
</dbReference>
<keyword evidence="2" id="KW-0493">Microtubule</keyword>
<dbReference type="InterPro" id="IPR029071">
    <property type="entry name" value="Ubiquitin-like_domsf"/>
</dbReference>
<name>A0AA89BYG8_PINIB</name>
<dbReference type="PROSITE" id="PS50081">
    <property type="entry name" value="ZF_DAG_PE_2"/>
    <property type="match status" value="1"/>
</dbReference>
<sequence>MARDLIESLFYYEMDRASQSQNGPTSVNPEEQGGDVFNFFKKNFFSMFSGFQVPFARQRSSSHGNKRPESISEESLLQGMQDFTFADNIEMAHFGHVELLVKGHDFILQQLTNPTWCDECGDFIWGLYKQCLRCKYCSFTCHQKCAEMVRLGCKSSPEDAPEEPQSLETSLSEASDTSHNASNDGVTEASNEKDETDSGYRSGTIPDEKLPRQPSQATLNREELKKKFEEYNTLVPGANFQLKTEKDESFQGFIKVTLNLVRPICMSLGARPPSIYEVLTKEHIIEQNTQTISFYMPRDTVKSIHVCSEISTKEVISLLLKKFHILDNPRKFALYEQELSEKGKIFKWYLISVRLRRIPEADIPLQVALQWEPAKIESIRFVLQENESGEVNWEAFSLPELNNFLRVLDREEAEYTSQLEYKYRVMKRIVLQRLKELRKERRNSKLLASQRDSMTES</sequence>
<dbReference type="GO" id="GO:0046872">
    <property type="term" value="F:metal ion binding"/>
    <property type="evidence" value="ECO:0007669"/>
    <property type="project" value="UniProtKB-KW"/>
</dbReference>
<proteinExistence type="predicted"/>